<dbReference type="Pfam" id="PF00005">
    <property type="entry name" value="ABC_tran"/>
    <property type="match status" value="1"/>
</dbReference>
<evidence type="ECO:0000313" key="18">
    <source>
        <dbReference type="EMBL" id="OCM72803.1"/>
    </source>
</evidence>
<evidence type="ECO:0000256" key="12">
    <source>
        <dbReference type="ARBA" id="ARBA00038669"/>
    </source>
</evidence>
<keyword evidence="9" id="KW-0406">Ion transport</keyword>
<accession>A0A0E1EFC9</accession>
<comment type="subcellular location">
    <subcellularLocation>
        <location evidence="1">Cell membrane</location>
        <topology evidence="1">Peripheral membrane protein</topology>
    </subcellularLocation>
</comment>
<evidence type="ECO:0000313" key="21">
    <source>
        <dbReference type="Proteomes" id="UP000093122"/>
    </source>
</evidence>
<dbReference type="InterPro" id="IPR050388">
    <property type="entry name" value="ABC_Ni/Peptide_Import"/>
</dbReference>
<dbReference type="InterPro" id="IPR027417">
    <property type="entry name" value="P-loop_NTPase"/>
</dbReference>
<dbReference type="RefSeq" id="WP_000140984.1">
    <property type="nucleotide sequence ID" value="NZ_AP020310.1"/>
</dbReference>
<evidence type="ECO:0000313" key="17">
    <source>
        <dbReference type="EMBL" id="KLJ30436.1"/>
    </source>
</evidence>
<evidence type="ECO:0000256" key="15">
    <source>
        <dbReference type="ARBA" id="ARBA00048610"/>
    </source>
</evidence>
<evidence type="ECO:0000256" key="1">
    <source>
        <dbReference type="ARBA" id="ARBA00004202"/>
    </source>
</evidence>
<comment type="catalytic activity">
    <reaction evidence="15">
        <text>Ni(2+)(out) + ATP + H2O = Ni(2+)(in) + ADP + phosphate + H(+)</text>
        <dbReference type="Rhea" id="RHEA:15557"/>
        <dbReference type="ChEBI" id="CHEBI:15377"/>
        <dbReference type="ChEBI" id="CHEBI:15378"/>
        <dbReference type="ChEBI" id="CHEBI:30616"/>
        <dbReference type="ChEBI" id="CHEBI:43474"/>
        <dbReference type="ChEBI" id="CHEBI:49786"/>
        <dbReference type="ChEBI" id="CHEBI:456216"/>
        <dbReference type="EC" id="7.2.2.11"/>
    </reaction>
    <physiologicalReaction direction="left-to-right" evidence="15">
        <dbReference type="Rhea" id="RHEA:15558"/>
    </physiologicalReaction>
</comment>
<comment type="subunit">
    <text evidence="12">The complex is composed of two ATP-binding proteins (NikD and NikE), two transmembrane proteins (NikB and NikC) and a solute-binding protein (NikA).</text>
</comment>
<keyword evidence="6" id="KW-0547">Nucleotide-binding</keyword>
<dbReference type="InterPro" id="IPR003439">
    <property type="entry name" value="ABC_transporter-like_ATP-bd"/>
</dbReference>
<dbReference type="KEGG" id="sage:EN72_01260"/>
<evidence type="ECO:0000256" key="11">
    <source>
        <dbReference type="ARBA" id="ARBA00023136"/>
    </source>
</evidence>
<dbReference type="EMBL" id="LCVB01000015">
    <property type="protein sequence ID" value="KLJ30436.1"/>
    <property type="molecule type" value="Genomic_DNA"/>
</dbReference>
<comment type="similarity">
    <text evidence="2">Belongs to the ABC transporter superfamily.</text>
</comment>
<comment type="caution">
    <text evidence="18">The sequence shown here is derived from an EMBL/GenBank/DDBJ whole genome shotgun (WGS) entry which is preliminary data.</text>
</comment>
<dbReference type="Proteomes" id="UP000256718">
    <property type="component" value="Unassembled WGS sequence"/>
</dbReference>
<keyword evidence="3" id="KW-0813">Transport</keyword>
<name>A0A0E1EFC9_STRAG</name>
<evidence type="ECO:0000256" key="14">
    <source>
        <dbReference type="ARBA" id="ARBA00044143"/>
    </source>
</evidence>
<evidence type="ECO:0000256" key="7">
    <source>
        <dbReference type="ARBA" id="ARBA00022840"/>
    </source>
</evidence>
<dbReference type="AlphaFoldDB" id="A0A0E1EFC9"/>
<keyword evidence="7 19" id="KW-0067">ATP-binding</keyword>
<dbReference type="GO" id="GO:0005524">
    <property type="term" value="F:ATP binding"/>
    <property type="evidence" value="ECO:0007669"/>
    <property type="project" value="UniProtKB-KW"/>
</dbReference>
<dbReference type="SUPFAM" id="SSF52540">
    <property type="entry name" value="P-loop containing nucleoside triphosphate hydrolases"/>
    <property type="match status" value="1"/>
</dbReference>
<dbReference type="Proteomes" id="UP000035174">
    <property type="component" value="Unassembled WGS sequence"/>
</dbReference>
<dbReference type="EMBL" id="QHGZ01000227">
    <property type="protein sequence ID" value="RDY77380.1"/>
    <property type="molecule type" value="Genomic_DNA"/>
</dbReference>
<evidence type="ECO:0000256" key="6">
    <source>
        <dbReference type="ARBA" id="ARBA00022741"/>
    </source>
</evidence>
<protein>
    <recommendedName>
        <fullName evidence="14">Nickel import system ATP-binding protein NikD</fullName>
        <ecNumber evidence="13">7.2.2.11</ecNumber>
    </recommendedName>
</protein>
<dbReference type="PANTHER" id="PTHR43297:SF13">
    <property type="entry name" value="NICKEL ABC TRANSPORTER, ATP-BINDING PROTEIN"/>
    <property type="match status" value="1"/>
</dbReference>
<reference evidence="18 21" key="2">
    <citation type="journal article" date="2016" name="Sci. Rep.">
        <title>Serotype IV Streptococcus agalactiae ST-452 has arisen from large genomic recombination events between CC23 and the hypervirulent CC17 lineages.</title>
        <authorList>
            <person name="Campisi E."/>
            <person name="Rinaudo C.D."/>
            <person name="Donati C."/>
            <person name="Barucco M."/>
            <person name="Torricelli G."/>
            <person name="Edwards M.S."/>
            <person name="Baker C.J."/>
            <person name="Margarit I."/>
            <person name="Rosini R."/>
        </authorList>
    </citation>
    <scope>NUCLEOTIDE SEQUENCE [LARGE SCALE GENOMIC DNA]</scope>
    <source>
        <strain evidence="18 21">CZ-PW-140</strain>
    </source>
</reference>
<dbReference type="PROSITE" id="PS50893">
    <property type="entry name" value="ABC_TRANSPORTER_2"/>
    <property type="match status" value="1"/>
</dbReference>
<proteinExistence type="inferred from homology"/>
<evidence type="ECO:0000256" key="3">
    <source>
        <dbReference type="ARBA" id="ARBA00022448"/>
    </source>
</evidence>
<keyword evidence="4" id="KW-1003">Cell membrane</keyword>
<dbReference type="SMART" id="SM00382">
    <property type="entry name" value="AAA"/>
    <property type="match status" value="1"/>
</dbReference>
<reference evidence="17 20" key="1">
    <citation type="journal article" date="2015" name="PLoS ONE">
        <title>Genomic analysis reveals the molecular basis for capsule loss in the group B streptococcus population.</title>
        <authorList>
            <consortium name="DEVANI Consortium"/>
            <person name="Rosini R."/>
            <person name="Campisi E."/>
            <person name="De Chiara M."/>
            <person name="Tettelin H."/>
            <person name="Rinaudo D."/>
            <person name="Toniolo C."/>
            <person name="Metruccio M."/>
            <person name="Guidotti S."/>
            <person name="Sorensen U.B."/>
            <person name="Kilian M."/>
            <person name="Ramirez M."/>
            <person name="Janulczyk R."/>
            <person name="Donati C."/>
            <person name="Grandi G."/>
            <person name="Margarit I."/>
        </authorList>
    </citation>
    <scope>NUCLEOTIDE SEQUENCE [LARGE SCALE GENOMIC DNA]</scope>
    <source>
        <strain evidence="17 20">ES-PW-063</strain>
    </source>
</reference>
<evidence type="ECO:0000256" key="8">
    <source>
        <dbReference type="ARBA" id="ARBA00022967"/>
    </source>
</evidence>
<dbReference type="InterPro" id="IPR003593">
    <property type="entry name" value="AAA+_ATPase"/>
</dbReference>
<dbReference type="Gene3D" id="3.40.50.300">
    <property type="entry name" value="P-loop containing nucleotide triphosphate hydrolases"/>
    <property type="match status" value="1"/>
</dbReference>
<evidence type="ECO:0000259" key="16">
    <source>
        <dbReference type="PROSITE" id="PS50893"/>
    </source>
</evidence>
<keyword evidence="5" id="KW-0533">Nickel</keyword>
<sequence>MTETLLSIKDLSITFTQYGRFLKPFQSTPIQALNLEIKKGELLAIIGASGSGKSLLAHAIMDILPKNASVTGDMIYRGQSLNSKRIKQLRGKDITLIPQSVNYLDPSTKVKHQVRLGISENSKATQEGLFQQFGLKESDGDLYPFQLSGGMLRRVLFTTCISDKVSLIIADEPTPGLHPDALQMVLDQLRSFADKGISVIFITHDIVAASQIADRITIFKEGKAIETAPASFFSGNGEQLQTEFARSLWRSLPQQEFLKGVTHDLRG</sequence>
<dbReference type="OMA" id="PYSKALW"/>
<evidence type="ECO:0000256" key="13">
    <source>
        <dbReference type="ARBA" id="ARBA00039098"/>
    </source>
</evidence>
<dbReference type="Proteomes" id="UP000093122">
    <property type="component" value="Unassembled WGS sequence"/>
</dbReference>
<reference evidence="19 22" key="3">
    <citation type="journal article" date="2018" name="Emerg. Microbes Infect.">
        <title>Phenotypic and molecular analysis of nontypeable Group B streptococci: identification of cps2a and hybrid cps2a/cps5 Group B streptococcal capsule gene clusters.</title>
        <authorList>
            <person name="Alhhazmi A."/>
            <person name="Tyrrell G.J."/>
        </authorList>
    </citation>
    <scope>NUCLEOTIDE SEQUENCE [LARGE SCALE GENOMIC DNA]</scope>
    <source>
        <strain evidence="19 22">PLGBS17</strain>
    </source>
</reference>
<evidence type="ECO:0000313" key="19">
    <source>
        <dbReference type="EMBL" id="RDY77380.1"/>
    </source>
</evidence>
<keyword evidence="10" id="KW-0921">Nickel transport</keyword>
<keyword evidence="8" id="KW-1278">Translocase</keyword>
<dbReference type="GO" id="GO:0016887">
    <property type="term" value="F:ATP hydrolysis activity"/>
    <property type="evidence" value="ECO:0007669"/>
    <property type="project" value="InterPro"/>
</dbReference>
<evidence type="ECO:0000313" key="22">
    <source>
        <dbReference type="Proteomes" id="UP000256718"/>
    </source>
</evidence>
<evidence type="ECO:0000256" key="10">
    <source>
        <dbReference type="ARBA" id="ARBA00023112"/>
    </source>
</evidence>
<gene>
    <name evidence="18" type="ORF">AX245_02175</name>
    <name evidence="19" type="ORF">C4618_11465</name>
    <name evidence="17" type="ORF">WA45_02490</name>
</gene>
<organism evidence="18 21">
    <name type="scientific">Streptococcus agalactiae</name>
    <dbReference type="NCBI Taxonomy" id="1311"/>
    <lineage>
        <taxon>Bacteria</taxon>
        <taxon>Bacillati</taxon>
        <taxon>Bacillota</taxon>
        <taxon>Bacilli</taxon>
        <taxon>Lactobacillales</taxon>
        <taxon>Streptococcaceae</taxon>
        <taxon>Streptococcus</taxon>
    </lineage>
</organism>
<keyword evidence="11" id="KW-0472">Membrane</keyword>
<dbReference type="EC" id="7.2.2.11" evidence="13"/>
<evidence type="ECO:0000256" key="5">
    <source>
        <dbReference type="ARBA" id="ARBA00022596"/>
    </source>
</evidence>
<evidence type="ECO:0000256" key="4">
    <source>
        <dbReference type="ARBA" id="ARBA00022475"/>
    </source>
</evidence>
<evidence type="ECO:0000256" key="9">
    <source>
        <dbReference type="ARBA" id="ARBA00023065"/>
    </source>
</evidence>
<dbReference type="GO" id="GO:0005886">
    <property type="term" value="C:plasma membrane"/>
    <property type="evidence" value="ECO:0007669"/>
    <property type="project" value="UniProtKB-SubCell"/>
</dbReference>
<evidence type="ECO:0000313" key="20">
    <source>
        <dbReference type="Proteomes" id="UP000035174"/>
    </source>
</evidence>
<dbReference type="GO" id="GO:0015413">
    <property type="term" value="F:ABC-type nickel transporter activity"/>
    <property type="evidence" value="ECO:0007669"/>
    <property type="project" value="UniProtKB-EC"/>
</dbReference>
<dbReference type="EMBL" id="MAWT01000001">
    <property type="protein sequence ID" value="OCM72803.1"/>
    <property type="molecule type" value="Genomic_DNA"/>
</dbReference>
<evidence type="ECO:0000256" key="2">
    <source>
        <dbReference type="ARBA" id="ARBA00005417"/>
    </source>
</evidence>
<dbReference type="PANTHER" id="PTHR43297">
    <property type="entry name" value="OLIGOPEPTIDE TRANSPORT ATP-BINDING PROTEIN APPD"/>
    <property type="match status" value="1"/>
</dbReference>
<feature type="domain" description="ABC transporter" evidence="16">
    <location>
        <begin position="8"/>
        <end position="246"/>
    </location>
</feature>